<organism evidence="15 17">
    <name type="scientific">Ruthenibacterium lactatiformans</name>
    <dbReference type="NCBI Taxonomy" id="1550024"/>
    <lineage>
        <taxon>Bacteria</taxon>
        <taxon>Bacillati</taxon>
        <taxon>Bacillota</taxon>
        <taxon>Clostridia</taxon>
        <taxon>Eubacteriales</taxon>
        <taxon>Oscillospiraceae</taxon>
        <taxon>Ruthenibacterium</taxon>
    </lineage>
</organism>
<evidence type="ECO:0000256" key="5">
    <source>
        <dbReference type="ARBA" id="ARBA00022692"/>
    </source>
</evidence>
<comment type="caution">
    <text evidence="15">The sequence shown here is derived from an EMBL/GenBank/DDBJ whole genome shotgun (WGS) entry which is preliminary data.</text>
</comment>
<evidence type="ECO:0000256" key="6">
    <source>
        <dbReference type="ARBA" id="ARBA00022741"/>
    </source>
</evidence>
<comment type="subcellular location">
    <subcellularLocation>
        <location evidence="2 13">Cell membrane</location>
        <topology evidence="2 13">Multi-pass membrane protein</topology>
    </subcellularLocation>
</comment>
<evidence type="ECO:0000256" key="3">
    <source>
        <dbReference type="ARBA" id="ARBA00022448"/>
    </source>
</evidence>
<dbReference type="Pfam" id="PF02421">
    <property type="entry name" value="FeoB_N"/>
    <property type="match status" value="1"/>
</dbReference>
<dbReference type="InterPro" id="IPR050860">
    <property type="entry name" value="FeoB_GTPase"/>
</dbReference>
<dbReference type="NCBIfam" id="TIGR00437">
    <property type="entry name" value="feoB"/>
    <property type="match status" value="1"/>
</dbReference>
<keyword evidence="6 11" id="KW-0547">Nucleotide-binding</keyword>
<comment type="similarity">
    <text evidence="13">Belongs to the TRAFAC class TrmE-Era-EngA-EngB-Septin-like GTPase superfamily. FeoB GTPase (TC 9.A.8) family.</text>
</comment>
<evidence type="ECO:0000256" key="1">
    <source>
        <dbReference type="ARBA" id="ARBA00003926"/>
    </source>
</evidence>
<feature type="transmembrane region" description="Helical" evidence="13">
    <location>
        <begin position="474"/>
        <end position="493"/>
    </location>
</feature>
<keyword evidence="4" id="KW-1003">Cell membrane</keyword>
<reference evidence="15" key="1">
    <citation type="submission" date="2015-02" db="EMBL/GenBank/DDBJ databases">
        <title>A novel member of the family Ruminococcaceae isolated from human feces.</title>
        <authorList>
            <person name="Shkoporov A.N."/>
            <person name="Chaplin A.V."/>
            <person name="Motuzova O.V."/>
            <person name="Kafarskaia L.I."/>
            <person name="Khokhlova E.V."/>
            <person name="Efimov B.A."/>
        </authorList>
    </citation>
    <scope>NUCLEOTIDE SEQUENCE [LARGE SCALE GENOMIC DNA]</scope>
    <source>
        <strain evidence="15">585-1</strain>
    </source>
</reference>
<dbReference type="PANTHER" id="PTHR43185">
    <property type="entry name" value="FERROUS IRON TRANSPORT PROTEIN B"/>
    <property type="match status" value="1"/>
</dbReference>
<dbReference type="InterPro" id="IPR041069">
    <property type="entry name" value="FeoB_Cyto"/>
</dbReference>
<dbReference type="Pfam" id="PF17910">
    <property type="entry name" value="FeoB_Cyto"/>
    <property type="match status" value="1"/>
</dbReference>
<evidence type="ECO:0000313" key="16">
    <source>
        <dbReference type="EMBL" id="MTS52460.1"/>
    </source>
</evidence>
<dbReference type="EMBL" id="WMZR01000018">
    <property type="protein sequence ID" value="MTS52460.1"/>
    <property type="molecule type" value="Genomic_DNA"/>
</dbReference>
<feature type="binding site" evidence="12">
    <location>
        <position position="44"/>
    </location>
    <ligand>
        <name>Mg(2+)</name>
        <dbReference type="ChEBI" id="CHEBI:18420"/>
        <label>2</label>
    </ligand>
</feature>
<keyword evidence="9 13" id="KW-0472">Membrane</keyword>
<dbReference type="GO" id="GO:0005886">
    <property type="term" value="C:plasma membrane"/>
    <property type="evidence" value="ECO:0007669"/>
    <property type="project" value="UniProtKB-SubCell"/>
</dbReference>
<dbReference type="InterPro" id="IPR011640">
    <property type="entry name" value="Fe2_transport_prot_B_C"/>
</dbReference>
<evidence type="ECO:0000313" key="15">
    <source>
        <dbReference type="EMBL" id="KJF41556.1"/>
    </source>
</evidence>
<evidence type="ECO:0000313" key="18">
    <source>
        <dbReference type="Proteomes" id="UP000449193"/>
    </source>
</evidence>
<feature type="transmembrane region" description="Helical" evidence="13">
    <location>
        <begin position="556"/>
        <end position="578"/>
    </location>
</feature>
<dbReference type="Proteomes" id="UP000449193">
    <property type="component" value="Unassembled WGS sequence"/>
</dbReference>
<evidence type="ECO:0000256" key="12">
    <source>
        <dbReference type="PIRSR" id="PIRSR603373-2"/>
    </source>
</evidence>
<feature type="transmembrane region" description="Helical" evidence="13">
    <location>
        <begin position="321"/>
        <end position="338"/>
    </location>
</feature>
<dbReference type="GO" id="GO:0005525">
    <property type="term" value="F:GTP binding"/>
    <property type="evidence" value="ECO:0007669"/>
    <property type="project" value="UniProtKB-KW"/>
</dbReference>
<keyword evidence="8 11" id="KW-0342">GTP-binding</keyword>
<evidence type="ECO:0000256" key="4">
    <source>
        <dbReference type="ARBA" id="ARBA00022475"/>
    </source>
</evidence>
<evidence type="ECO:0000313" key="17">
    <source>
        <dbReference type="Proteomes" id="UP000032483"/>
    </source>
</evidence>
<dbReference type="SUPFAM" id="SSF52540">
    <property type="entry name" value="P-loop containing nucleoside triphosphate hydrolases"/>
    <property type="match status" value="1"/>
</dbReference>
<dbReference type="InterPro" id="IPR030389">
    <property type="entry name" value="G_FEOB_dom"/>
</dbReference>
<keyword evidence="13" id="KW-0406">Ion transport</keyword>
<evidence type="ECO:0000256" key="8">
    <source>
        <dbReference type="ARBA" id="ARBA00023134"/>
    </source>
</evidence>
<feature type="transmembrane region" description="Helical" evidence="13">
    <location>
        <begin position="649"/>
        <end position="667"/>
    </location>
</feature>
<feature type="domain" description="FeoB-type G" evidence="14">
    <location>
        <begin position="26"/>
        <end position="188"/>
    </location>
</feature>
<feature type="binding site" evidence="11">
    <location>
        <begin position="139"/>
        <end position="142"/>
    </location>
    <ligand>
        <name>GTP</name>
        <dbReference type="ChEBI" id="CHEBI:37565"/>
        <label>1</label>
    </ligand>
</feature>
<feature type="transmembrane region" description="Helical" evidence="13">
    <location>
        <begin position="432"/>
        <end position="453"/>
    </location>
</feature>
<reference evidence="16 18" key="2">
    <citation type="journal article" date="2019" name="Nat. Med.">
        <title>A library of human gut bacterial isolates paired with longitudinal multiomics data enables mechanistic microbiome research.</title>
        <authorList>
            <person name="Poyet M."/>
            <person name="Groussin M."/>
            <person name="Gibbons S.M."/>
            <person name="Avila-Pacheco J."/>
            <person name="Jiang X."/>
            <person name="Kearney S.M."/>
            <person name="Perrotta A.R."/>
            <person name="Berdy B."/>
            <person name="Zhao S."/>
            <person name="Lieberman T.D."/>
            <person name="Swanson P.K."/>
            <person name="Smith M."/>
            <person name="Roesemann S."/>
            <person name="Alexander J.E."/>
            <person name="Rich S.A."/>
            <person name="Livny J."/>
            <person name="Vlamakis H."/>
            <person name="Clish C."/>
            <person name="Bullock K."/>
            <person name="Deik A."/>
            <person name="Scott J."/>
            <person name="Pierce K.A."/>
            <person name="Xavier R.J."/>
            <person name="Alm E.J."/>
        </authorList>
    </citation>
    <scope>NUCLEOTIDE SEQUENCE [LARGE SCALE GENOMIC DNA]</scope>
    <source>
        <strain evidence="16 18">BIOML-A7</strain>
    </source>
</reference>
<dbReference type="Gene3D" id="3.40.50.300">
    <property type="entry name" value="P-loop containing nucleotide triphosphate hydrolases"/>
    <property type="match status" value="1"/>
</dbReference>
<keyword evidence="12" id="KW-0479">Metal-binding</keyword>
<dbReference type="GeneID" id="42855376"/>
<dbReference type="InterPro" id="IPR003373">
    <property type="entry name" value="Fe2_transport_prot-B"/>
</dbReference>
<keyword evidence="13" id="KW-0408">Iron</keyword>
<accession>A0A0D8J4U8</accession>
<dbReference type="Pfam" id="PF07664">
    <property type="entry name" value="FeoB_C"/>
    <property type="match status" value="1"/>
</dbReference>
<name>A0A0D8J4U8_9FIRM</name>
<dbReference type="AlphaFoldDB" id="A0A0D8J4U8"/>
<keyword evidence="7 13" id="KW-1133">Transmembrane helix</keyword>
<sequence length="720" mass="76831">MGLTNRSTGAHAADGMLAVVKRRETDSVVALAGNPNVGKSTVFNELTGMNQHTGNWPGKTVASAQGYCERGGWGCVLVDIPGCYSLMAHSAEEAVARDFICFGGANAVVVVCDASCLERNLNLALQAMEITDNVVLCVNLMDEARRKGVEVDAALLEQRLGVPVVPAAARSGEGLPELMYAVERVIRGECAARVCRVRYAQPLEAALALLTPAVANAVGTGGPAPRWLTLRLLEGDTELNAGIVRYLGFSLAQHPDVAEILARARRLLAEGGVTQQALHDEVVRSLVRTAETVCIGAVRHTPTPQELRDRKLDRILTSRRTGFPLMLLLLLGVFWLTITGANVPSQLLADGLFWVGDRLGGAMAWAGAPVWVKGLLVDGVYRVLAWVVSVMLPPMAIFFPLFTLLEDLGYLPRVAFNLDRTFKKCRACGKQALTMAMGFGCNAAGVVGCRIIDSPRERLIAMLTNNFVPCNGRFPTLIAILTMFFVGASGGFGASLASAALLTGLVLLGVGATFLASRLLSGTVLKGVPSSFTLELPPYRRPQIGKVIVRSIFDRTLFVLGRAAMVAAPAGMLIWVMANLTLDGQTLLTRSAAFLDPAARFFGLDGVILLAFILGFPANEIVVPIIIMAYLSTGSLVEMNDLSALHTLLVQNGWTWVTAVCTMLFSLMHWPCSTTCLTIRKESQSWKWTAAAFALPTAAGLASCALVANGARLVGRLLGG</sequence>
<dbReference type="PANTHER" id="PTHR43185:SF2">
    <property type="entry name" value="FERROUS IRON TRANSPORT PROTEIN B"/>
    <property type="match status" value="1"/>
</dbReference>
<dbReference type="GO" id="GO:0046872">
    <property type="term" value="F:metal ion binding"/>
    <property type="evidence" value="ECO:0007669"/>
    <property type="project" value="UniProtKB-KW"/>
</dbReference>
<evidence type="ECO:0000256" key="7">
    <source>
        <dbReference type="ARBA" id="ARBA00022989"/>
    </source>
</evidence>
<dbReference type="Proteomes" id="UP000032483">
    <property type="component" value="Unassembled WGS sequence"/>
</dbReference>
<evidence type="ECO:0000259" key="14">
    <source>
        <dbReference type="PROSITE" id="PS51711"/>
    </source>
</evidence>
<keyword evidence="3 13" id="KW-0813">Transport</keyword>
<evidence type="ECO:0000256" key="2">
    <source>
        <dbReference type="ARBA" id="ARBA00004651"/>
    </source>
</evidence>
<evidence type="ECO:0000256" key="9">
    <source>
        <dbReference type="ARBA" id="ARBA00023136"/>
    </source>
</evidence>
<dbReference type="InterPro" id="IPR027417">
    <property type="entry name" value="P-loop_NTPase"/>
</dbReference>
<dbReference type="CDD" id="cd01879">
    <property type="entry name" value="FeoB"/>
    <property type="match status" value="1"/>
</dbReference>
<dbReference type="EMBL" id="JXXK01000001">
    <property type="protein sequence ID" value="KJF41556.1"/>
    <property type="molecule type" value="Genomic_DNA"/>
</dbReference>
<keyword evidence="5 13" id="KW-0812">Transmembrane</keyword>
<feature type="binding site" evidence="11">
    <location>
        <begin position="79"/>
        <end position="82"/>
    </location>
    <ligand>
        <name>GTP</name>
        <dbReference type="ChEBI" id="CHEBI:37565"/>
        <label>1</label>
    </ligand>
</feature>
<dbReference type="Pfam" id="PF07670">
    <property type="entry name" value="Gate"/>
    <property type="match status" value="2"/>
</dbReference>
<dbReference type="GO" id="GO:0015093">
    <property type="term" value="F:ferrous iron transmembrane transporter activity"/>
    <property type="evidence" value="ECO:0007669"/>
    <property type="project" value="UniProtKB-UniRule"/>
</dbReference>
<proteinExistence type="inferred from homology"/>
<dbReference type="RefSeq" id="WP_050004336.1">
    <property type="nucleotide sequence ID" value="NZ_CAUBPW010000010.1"/>
</dbReference>
<dbReference type="InterPro" id="IPR011642">
    <property type="entry name" value="Gate_dom"/>
</dbReference>
<evidence type="ECO:0000256" key="11">
    <source>
        <dbReference type="PIRSR" id="PIRSR603373-1"/>
    </source>
</evidence>
<evidence type="ECO:0000256" key="13">
    <source>
        <dbReference type="RuleBase" id="RU362098"/>
    </source>
</evidence>
<evidence type="ECO:0000256" key="10">
    <source>
        <dbReference type="NCBIfam" id="TIGR00437"/>
    </source>
</evidence>
<dbReference type="PROSITE" id="PS51711">
    <property type="entry name" value="G_FEOB"/>
    <property type="match status" value="1"/>
</dbReference>
<feature type="transmembrane region" description="Helical" evidence="13">
    <location>
        <begin position="688"/>
        <end position="708"/>
    </location>
</feature>
<feature type="binding site" evidence="12">
    <location>
        <position position="47"/>
    </location>
    <ligand>
        <name>Mg(2+)</name>
        <dbReference type="ChEBI" id="CHEBI:18420"/>
        <label>2</label>
    </ligand>
</feature>
<protein>
    <recommendedName>
        <fullName evidence="10 13">Ferrous iron transport protein B</fullName>
    </recommendedName>
</protein>
<feature type="transmembrane region" description="Helical" evidence="13">
    <location>
        <begin position="499"/>
        <end position="520"/>
    </location>
</feature>
<keyword evidence="12" id="KW-0460">Magnesium</keyword>
<comment type="function">
    <text evidence="1 13">Probable transporter of a GTP-driven Fe(2+) uptake system.</text>
</comment>
<feature type="binding site" evidence="12">
    <location>
        <position position="48"/>
    </location>
    <ligand>
        <name>Mg(2+)</name>
        <dbReference type="ChEBI" id="CHEBI:18420"/>
        <label>2</label>
    </ligand>
</feature>
<feature type="binding site" evidence="11">
    <location>
        <begin position="33"/>
        <end position="40"/>
    </location>
    <ligand>
        <name>GTP</name>
        <dbReference type="ChEBI" id="CHEBI:37565"/>
        <label>1</label>
    </ligand>
</feature>
<gene>
    <name evidence="16" type="primary">feoB</name>
    <name evidence="16" type="ORF">GMD52_13050</name>
    <name evidence="15" type="ORF">TQ39_01835</name>
</gene>
<feature type="transmembrane region" description="Helical" evidence="13">
    <location>
        <begin position="383"/>
        <end position="405"/>
    </location>
</feature>
<keyword evidence="13" id="KW-0410">Iron transport</keyword>
<keyword evidence="17" id="KW-1185">Reference proteome</keyword>
<dbReference type="PATRIC" id="fig|1550024.3.peg.403"/>